<evidence type="ECO:0000313" key="9">
    <source>
        <dbReference type="Proteomes" id="UP000254519"/>
    </source>
</evidence>
<evidence type="ECO:0000259" key="7">
    <source>
        <dbReference type="Pfam" id="PF00180"/>
    </source>
</evidence>
<keyword evidence="4 8" id="KW-0560">Oxidoreductase</keyword>
<evidence type="ECO:0000256" key="4">
    <source>
        <dbReference type="ARBA" id="ARBA00023002"/>
    </source>
</evidence>
<dbReference type="EMBL" id="UGYZ01000002">
    <property type="protein sequence ID" value="SUJ10446.1"/>
    <property type="molecule type" value="Genomic_DNA"/>
</dbReference>
<dbReference type="Proteomes" id="UP000254519">
    <property type="component" value="Unassembled WGS sequence"/>
</dbReference>
<evidence type="ECO:0000256" key="5">
    <source>
        <dbReference type="ARBA" id="ARBA00023027"/>
    </source>
</evidence>
<feature type="domain" description="Isopropylmalate dehydrogenase-like" evidence="7">
    <location>
        <begin position="2"/>
        <end position="51"/>
    </location>
</feature>
<dbReference type="Gene3D" id="3.40.718.10">
    <property type="entry name" value="Isopropylmalate Dehydrogenase"/>
    <property type="match status" value="1"/>
</dbReference>
<accession>A0A380C1E8</accession>
<reference evidence="8 9" key="1">
    <citation type="submission" date="2018-06" db="EMBL/GenBank/DDBJ databases">
        <authorList>
            <consortium name="Pathogen Informatics"/>
            <person name="Doyle S."/>
        </authorList>
    </citation>
    <scope>NUCLEOTIDE SEQUENCE [LARGE SCALE GENOMIC DNA]</scope>
    <source>
        <strain evidence="9">ATCC 11859 / DSM 33 / NCIB 8841 / NCTC 4822</strain>
    </source>
</reference>
<dbReference type="InterPro" id="IPR050501">
    <property type="entry name" value="ICDH/IPMDH"/>
</dbReference>
<protein>
    <submittedName>
        <fullName evidence="8">D-malate dehydrogenase [decarboxylating]</fullName>
        <ecNumber evidence="8">1.1.1.83</ecNumber>
    </submittedName>
</protein>
<dbReference type="GO" id="GO:0046553">
    <property type="term" value="F:D-malate dehydrogenase (decarboxylating) (NAD+) activity"/>
    <property type="evidence" value="ECO:0007669"/>
    <property type="project" value="UniProtKB-EC"/>
</dbReference>
<dbReference type="PANTHER" id="PTHR43275">
    <property type="entry name" value="D-MALATE DEHYDROGENASE [DECARBOXYLATING]"/>
    <property type="match status" value="1"/>
</dbReference>
<keyword evidence="5" id="KW-0520">NAD</keyword>
<dbReference type="GO" id="GO:0046872">
    <property type="term" value="F:metal ion binding"/>
    <property type="evidence" value="ECO:0007669"/>
    <property type="project" value="UniProtKB-KW"/>
</dbReference>
<evidence type="ECO:0000256" key="1">
    <source>
        <dbReference type="ARBA" id="ARBA00001936"/>
    </source>
</evidence>
<dbReference type="PANTHER" id="PTHR43275:SF1">
    <property type="entry name" value="D-MALATE DEHYDROGENASE [DECARBOXYLATING]"/>
    <property type="match status" value="1"/>
</dbReference>
<keyword evidence="9" id="KW-1185">Reference proteome</keyword>
<evidence type="ECO:0000256" key="3">
    <source>
        <dbReference type="ARBA" id="ARBA00022723"/>
    </source>
</evidence>
<keyword evidence="6" id="KW-0464">Manganese</keyword>
<organism evidence="8 9">
    <name type="scientific">Sporosarcina pasteurii</name>
    <name type="common">Bacillus pasteurii</name>
    <dbReference type="NCBI Taxonomy" id="1474"/>
    <lineage>
        <taxon>Bacteria</taxon>
        <taxon>Bacillati</taxon>
        <taxon>Bacillota</taxon>
        <taxon>Bacilli</taxon>
        <taxon>Bacillales</taxon>
        <taxon>Caryophanaceae</taxon>
        <taxon>Sporosarcina</taxon>
    </lineage>
</organism>
<dbReference type="EC" id="1.1.1.83" evidence="8"/>
<dbReference type="InterPro" id="IPR024084">
    <property type="entry name" value="IsoPropMal-DH-like_dom"/>
</dbReference>
<dbReference type="SUPFAM" id="SSF53659">
    <property type="entry name" value="Isocitrate/Isopropylmalate dehydrogenase-like"/>
    <property type="match status" value="1"/>
</dbReference>
<dbReference type="AlphaFoldDB" id="A0A380C1E8"/>
<gene>
    <name evidence="8" type="primary">dmlA_2</name>
    <name evidence="8" type="ORF">NCTC4822_01965</name>
</gene>
<keyword evidence="3" id="KW-0479">Metal-binding</keyword>
<proteinExistence type="predicted"/>
<evidence type="ECO:0000313" key="8">
    <source>
        <dbReference type="EMBL" id="SUJ10446.1"/>
    </source>
</evidence>
<comment type="cofactor">
    <cofactor evidence="1">
        <name>Mn(2+)</name>
        <dbReference type="ChEBI" id="CHEBI:29035"/>
    </cofactor>
</comment>
<evidence type="ECO:0000256" key="2">
    <source>
        <dbReference type="ARBA" id="ARBA00001946"/>
    </source>
</evidence>
<comment type="cofactor">
    <cofactor evidence="2">
        <name>Mg(2+)</name>
        <dbReference type="ChEBI" id="CHEBI:18420"/>
    </cofactor>
</comment>
<name>A0A380C1E8_SPOPA</name>
<sequence length="55" mass="6340">MRFWDEVFQDISKNYDGIETQSIHIDTLSAYLVSKPHAFDVIVASNLFGDLYNQS</sequence>
<dbReference type="Pfam" id="PF00180">
    <property type="entry name" value="Iso_dh"/>
    <property type="match status" value="1"/>
</dbReference>
<evidence type="ECO:0000256" key="6">
    <source>
        <dbReference type="ARBA" id="ARBA00023211"/>
    </source>
</evidence>